<organism evidence="1 2">
    <name type="scientific">Purpureocillium lilacinum</name>
    <name type="common">Paecilomyces lilacinus</name>
    <dbReference type="NCBI Taxonomy" id="33203"/>
    <lineage>
        <taxon>Eukaryota</taxon>
        <taxon>Fungi</taxon>
        <taxon>Dikarya</taxon>
        <taxon>Ascomycota</taxon>
        <taxon>Pezizomycotina</taxon>
        <taxon>Sordariomycetes</taxon>
        <taxon>Hypocreomycetidae</taxon>
        <taxon>Hypocreales</taxon>
        <taxon>Ophiocordycipitaceae</taxon>
        <taxon>Purpureocillium</taxon>
    </lineage>
</organism>
<protein>
    <submittedName>
        <fullName evidence="1">Uncharacterized protein</fullName>
    </submittedName>
</protein>
<evidence type="ECO:0000313" key="2">
    <source>
        <dbReference type="Proteomes" id="UP001638806"/>
    </source>
</evidence>
<reference evidence="1" key="1">
    <citation type="submission" date="2024-12" db="EMBL/GenBank/DDBJ databases">
        <title>Comparative genomics and development of molecular markers within Purpureocillium lilacinum and among Purpureocillium species.</title>
        <authorList>
            <person name="Yeh Z.-Y."/>
            <person name="Ni N.-T."/>
            <person name="Lo P.-H."/>
            <person name="Mushyakhwo K."/>
            <person name="Lin C.-F."/>
            <person name="Nai Y.-S."/>
        </authorList>
    </citation>
    <scope>NUCLEOTIDE SEQUENCE</scope>
    <source>
        <strain evidence="1">NCHU-NPUST-175</strain>
    </source>
</reference>
<dbReference type="Proteomes" id="UP001638806">
    <property type="component" value="Unassembled WGS sequence"/>
</dbReference>
<keyword evidence="2" id="KW-1185">Reference proteome</keyword>
<evidence type="ECO:0000313" key="1">
    <source>
        <dbReference type="EMBL" id="KAL3958384.1"/>
    </source>
</evidence>
<dbReference type="EMBL" id="JBGNUJ010000006">
    <property type="protein sequence ID" value="KAL3958384.1"/>
    <property type="molecule type" value="Genomic_DNA"/>
</dbReference>
<proteinExistence type="predicted"/>
<comment type="caution">
    <text evidence="1">The sequence shown here is derived from an EMBL/GenBank/DDBJ whole genome shotgun (WGS) entry which is preliminary data.</text>
</comment>
<accession>A0ACC4DQ07</accession>
<gene>
    <name evidence="1" type="ORF">ACCO45_006546</name>
</gene>
<sequence length="208" mass="22592">MRRLWHGQAGTFYGIENATNLAHVDIEVRQRSRPPSRPFWSMVAVEIRQARASTTMADVDTNVKPAQPWHSAPQAQGGQVNLSFRSHAASRPARGVMPLVMPSSPRSSQSRGRPALAAQHRVTPKAAVQPPPQSQGRRYDARSHATTSPTTCVCGWSVSGIGISPPVRPKHMCSDAPAVSSSRALTQAKTSRRSSRRIPFAFVCLPKG</sequence>
<name>A0ACC4DQ07_PURLI</name>